<dbReference type="PANTHER" id="PTHR43395">
    <property type="entry name" value="SENSOR HISTIDINE KINASE CHEA"/>
    <property type="match status" value="1"/>
</dbReference>
<dbReference type="Proteomes" id="UP000192907">
    <property type="component" value="Unassembled WGS sequence"/>
</dbReference>
<dbReference type="Gene3D" id="3.30.565.10">
    <property type="entry name" value="Histidine kinase-like ATPase, C-terminal domain"/>
    <property type="match status" value="1"/>
</dbReference>
<evidence type="ECO:0000313" key="2">
    <source>
        <dbReference type="Proteomes" id="UP000192907"/>
    </source>
</evidence>
<sequence>MTTSKDEWYNFSFFCDLNQVERDEGTQPTKLMRALLSLGSLYELEIDLGQQEIHDGEVFDHPVLSCKLKTKHNIVELRKHFSDDFYVIDPLDSPIAIANTKQQTDPLDPRTISHFLLGELSLINFQQQRITDWSNLQAKANVEYLDLISKQLQRFLKRDKMIPFQIVFELIEEKIDVLQGRDNKRFRIWTQGGDVLVENTIIEELVPEVHALTEFIVNHSIEPEDKRRELAKPAESQISFRVAQYEDQVELIVSDDGSGTDEKALAEIISQIKPRLESLNSKIAIQTSPDSGVSFKLLLHETIAQIPCETFTWQNQTFAIPLNQVDSKRTILEADCSDNIIAVGHHFYLKQGERNVPAVFLDDVLNHNSRFTEETYKDIYKTKFPLKGKDYRAFEFNLGFKHFALLVEVKTNEALVTISQRPCPPLLVFSGKGVTPDGKPTFILDVFSIGEHSIDLLIDQNRSQNRKVA</sequence>
<dbReference type="EMBL" id="FWZT01000004">
    <property type="protein sequence ID" value="SMF06834.1"/>
    <property type="molecule type" value="Genomic_DNA"/>
</dbReference>
<dbReference type="STRING" id="1513793.SAMN06296036_104169"/>
<dbReference type="PANTHER" id="PTHR43395:SF1">
    <property type="entry name" value="CHEMOTAXIS PROTEIN CHEA"/>
    <property type="match status" value="1"/>
</dbReference>
<evidence type="ECO:0000313" key="1">
    <source>
        <dbReference type="EMBL" id="SMF06834.1"/>
    </source>
</evidence>
<dbReference type="RefSeq" id="WP_132316733.1">
    <property type="nucleotide sequence ID" value="NZ_FWZT01000004.1"/>
</dbReference>
<dbReference type="AlphaFoldDB" id="A0A1Y6BF26"/>
<dbReference type="InterPro" id="IPR051315">
    <property type="entry name" value="Bact_Chemotaxis_CheA"/>
</dbReference>
<name>A0A1Y6BF26_9BACT</name>
<protein>
    <submittedName>
        <fullName evidence="1">Uncharacterized protein</fullName>
    </submittedName>
</protein>
<keyword evidence="2" id="KW-1185">Reference proteome</keyword>
<dbReference type="SUPFAM" id="SSF55874">
    <property type="entry name" value="ATPase domain of HSP90 chaperone/DNA topoisomerase II/histidine kinase"/>
    <property type="match status" value="1"/>
</dbReference>
<organism evidence="1 2">
    <name type="scientific">Pseudobacteriovorax antillogorgiicola</name>
    <dbReference type="NCBI Taxonomy" id="1513793"/>
    <lineage>
        <taxon>Bacteria</taxon>
        <taxon>Pseudomonadati</taxon>
        <taxon>Bdellovibrionota</taxon>
        <taxon>Oligoflexia</taxon>
        <taxon>Oligoflexales</taxon>
        <taxon>Pseudobacteriovoracaceae</taxon>
        <taxon>Pseudobacteriovorax</taxon>
    </lineage>
</organism>
<proteinExistence type="predicted"/>
<accession>A0A1Y6BF26</accession>
<reference evidence="2" key="1">
    <citation type="submission" date="2017-04" db="EMBL/GenBank/DDBJ databases">
        <authorList>
            <person name="Varghese N."/>
            <person name="Submissions S."/>
        </authorList>
    </citation>
    <scope>NUCLEOTIDE SEQUENCE [LARGE SCALE GENOMIC DNA]</scope>
    <source>
        <strain evidence="2">RKEM611</strain>
    </source>
</reference>
<gene>
    <name evidence="1" type="ORF">SAMN06296036_104169</name>
</gene>
<dbReference type="InterPro" id="IPR036890">
    <property type="entry name" value="HATPase_C_sf"/>
</dbReference>